<evidence type="ECO:0000256" key="7">
    <source>
        <dbReference type="ARBA" id="ARBA00022697"/>
    </source>
</evidence>
<evidence type="ECO:0000256" key="1">
    <source>
        <dbReference type="ARBA" id="ARBA00005056"/>
    </source>
</evidence>
<keyword evidence="7" id="KW-0791">Threonine biosynthesis</keyword>
<evidence type="ECO:0000313" key="15">
    <source>
        <dbReference type="Proteomes" id="UP000248214"/>
    </source>
</evidence>
<keyword evidence="15" id="KW-1185">Reference proteome</keyword>
<dbReference type="EMBL" id="PDOD01000003">
    <property type="protein sequence ID" value="PYZ92882.1"/>
    <property type="molecule type" value="Genomic_DNA"/>
</dbReference>
<dbReference type="UniPathway" id="UPA00051">
    <property type="reaction ID" value="UER00465"/>
</dbReference>
<dbReference type="OrthoDB" id="9808167at2"/>
<gene>
    <name evidence="14" type="ORF">CR194_14660</name>
</gene>
<comment type="caution">
    <text evidence="14">The sequence shown here is derived from an EMBL/GenBank/DDBJ whole genome shotgun (WGS) entry which is preliminary data.</text>
</comment>
<comment type="similarity">
    <text evidence="3">Belongs to the homoserine dehydrogenase family.</text>
</comment>
<proteinExistence type="inferred from homology"/>
<evidence type="ECO:0000256" key="4">
    <source>
        <dbReference type="ARBA" id="ARBA00013213"/>
    </source>
</evidence>
<name>A0A323TC47_9BACI</name>
<dbReference type="FunFam" id="3.30.360.10:FF:000005">
    <property type="entry name" value="Homoserine dehydrogenase"/>
    <property type="match status" value="1"/>
</dbReference>
<dbReference type="NCBIfam" id="NF004976">
    <property type="entry name" value="PRK06349.1"/>
    <property type="match status" value="1"/>
</dbReference>
<dbReference type="PANTHER" id="PTHR43331">
    <property type="entry name" value="HOMOSERINE DEHYDROGENASE"/>
    <property type="match status" value="1"/>
</dbReference>
<organism evidence="14 15">
    <name type="scientific">Salipaludibacillus keqinensis</name>
    <dbReference type="NCBI Taxonomy" id="2045207"/>
    <lineage>
        <taxon>Bacteria</taxon>
        <taxon>Bacillati</taxon>
        <taxon>Bacillota</taxon>
        <taxon>Bacilli</taxon>
        <taxon>Bacillales</taxon>
        <taxon>Bacillaceae</taxon>
    </lineage>
</organism>
<dbReference type="RefSeq" id="WP_110610430.1">
    <property type="nucleotide sequence ID" value="NZ_PDOD01000003.1"/>
</dbReference>
<dbReference type="SUPFAM" id="SSF55347">
    <property type="entry name" value="Glyceraldehyde-3-phosphate dehydrogenase-like, C-terminal domain"/>
    <property type="match status" value="1"/>
</dbReference>
<evidence type="ECO:0000256" key="8">
    <source>
        <dbReference type="ARBA" id="ARBA00023002"/>
    </source>
</evidence>
<dbReference type="GO" id="GO:0009088">
    <property type="term" value="P:threonine biosynthetic process"/>
    <property type="evidence" value="ECO:0007669"/>
    <property type="project" value="UniProtKB-UniPathway"/>
</dbReference>
<evidence type="ECO:0000256" key="2">
    <source>
        <dbReference type="ARBA" id="ARBA00005062"/>
    </source>
</evidence>
<keyword evidence="8" id="KW-0560">Oxidoreductase</keyword>
<dbReference type="AlphaFoldDB" id="A0A323TC47"/>
<evidence type="ECO:0000259" key="13">
    <source>
        <dbReference type="Pfam" id="PF03447"/>
    </source>
</evidence>
<comment type="pathway">
    <text evidence="2">Amino-acid biosynthesis; L-methionine biosynthesis via de novo pathway; L-homoserine from L-aspartate: step 3/3.</text>
</comment>
<dbReference type="GO" id="GO:0050661">
    <property type="term" value="F:NADP binding"/>
    <property type="evidence" value="ECO:0007669"/>
    <property type="project" value="InterPro"/>
</dbReference>
<evidence type="ECO:0000256" key="9">
    <source>
        <dbReference type="ARBA" id="ARBA00023053"/>
    </source>
</evidence>
<keyword evidence="10" id="KW-0486">Methionine biosynthesis</keyword>
<dbReference type="Pfam" id="PF03447">
    <property type="entry name" value="NAD_binding_3"/>
    <property type="match status" value="1"/>
</dbReference>
<dbReference type="Proteomes" id="UP000248214">
    <property type="component" value="Unassembled WGS sequence"/>
</dbReference>
<dbReference type="InterPro" id="IPR001342">
    <property type="entry name" value="HDH_cat"/>
</dbReference>
<dbReference type="GO" id="GO:0009086">
    <property type="term" value="P:methionine biosynthetic process"/>
    <property type="evidence" value="ECO:0007669"/>
    <property type="project" value="UniProtKB-KW"/>
</dbReference>
<comment type="catalytic activity">
    <reaction evidence="11">
        <text>L-homoserine + NADP(+) = L-aspartate 4-semialdehyde + NADPH + H(+)</text>
        <dbReference type="Rhea" id="RHEA:15761"/>
        <dbReference type="ChEBI" id="CHEBI:15378"/>
        <dbReference type="ChEBI" id="CHEBI:57476"/>
        <dbReference type="ChEBI" id="CHEBI:57783"/>
        <dbReference type="ChEBI" id="CHEBI:58349"/>
        <dbReference type="ChEBI" id="CHEBI:537519"/>
        <dbReference type="EC" id="1.1.1.3"/>
    </reaction>
    <physiologicalReaction direction="right-to-left" evidence="11">
        <dbReference type="Rhea" id="RHEA:15763"/>
    </physiologicalReaction>
</comment>
<feature type="domain" description="Homoserine dehydrogenase catalytic" evidence="12">
    <location>
        <begin position="135"/>
        <end position="313"/>
    </location>
</feature>
<dbReference type="EC" id="1.1.1.3" evidence="4"/>
<dbReference type="Pfam" id="PF00742">
    <property type="entry name" value="Homoserine_dh"/>
    <property type="match status" value="1"/>
</dbReference>
<comment type="pathway">
    <text evidence="1">Amino-acid biosynthesis; L-threonine biosynthesis; L-threonine from L-aspartate: step 3/5.</text>
</comment>
<evidence type="ECO:0000256" key="11">
    <source>
        <dbReference type="ARBA" id="ARBA00048841"/>
    </source>
</evidence>
<evidence type="ECO:0000256" key="10">
    <source>
        <dbReference type="ARBA" id="ARBA00023167"/>
    </source>
</evidence>
<dbReference type="Gene3D" id="3.30.360.10">
    <property type="entry name" value="Dihydrodipicolinate Reductase, domain 2"/>
    <property type="match status" value="1"/>
</dbReference>
<keyword evidence="9" id="KW-0915">Sodium</keyword>
<dbReference type="InterPro" id="IPR005106">
    <property type="entry name" value="Asp/hSer_DH_NAD-bd"/>
</dbReference>
<evidence type="ECO:0000259" key="12">
    <source>
        <dbReference type="Pfam" id="PF00742"/>
    </source>
</evidence>
<dbReference type="Gene3D" id="3.40.50.720">
    <property type="entry name" value="NAD(P)-binding Rossmann-like Domain"/>
    <property type="match status" value="1"/>
</dbReference>
<dbReference type="GO" id="GO:0004412">
    <property type="term" value="F:homoserine dehydrogenase activity"/>
    <property type="evidence" value="ECO:0007669"/>
    <property type="project" value="UniProtKB-EC"/>
</dbReference>
<evidence type="ECO:0000256" key="6">
    <source>
        <dbReference type="ARBA" id="ARBA00022605"/>
    </source>
</evidence>
<dbReference type="InterPro" id="IPR036291">
    <property type="entry name" value="NAD(P)-bd_dom_sf"/>
</dbReference>
<dbReference type="SUPFAM" id="SSF51735">
    <property type="entry name" value="NAD(P)-binding Rossmann-fold domains"/>
    <property type="match status" value="1"/>
</dbReference>
<evidence type="ECO:0000313" key="14">
    <source>
        <dbReference type="EMBL" id="PYZ92882.1"/>
    </source>
</evidence>
<dbReference type="UniPathway" id="UPA00050">
    <property type="reaction ID" value="UER00063"/>
</dbReference>
<keyword evidence="6" id="KW-0028">Amino-acid biosynthesis</keyword>
<dbReference type="PANTHER" id="PTHR43331:SF1">
    <property type="entry name" value="HOMOSERINE DEHYDROGENASE"/>
    <property type="match status" value="1"/>
</dbReference>
<evidence type="ECO:0000256" key="3">
    <source>
        <dbReference type="ARBA" id="ARBA00006753"/>
    </source>
</evidence>
<protein>
    <recommendedName>
        <fullName evidence="5">Homoserine dehydrogenase</fullName>
        <ecNumber evidence="4">1.1.1.3</ecNumber>
    </recommendedName>
</protein>
<feature type="domain" description="Aspartate/homoserine dehydrogenase NAD-binding" evidence="13">
    <location>
        <begin position="9"/>
        <end position="127"/>
    </location>
</feature>
<sequence length="431" mass="47385">MIKKVGIIGFGTVGSGVYETLLNKRTKINQLINGDFVVPVVLVKNLHKTRDVPEETEVIDQFDQLSSRSDLDAVIEASPDSYTAYPYVKTLLKNGTTVVTANKELMANHGEELLQLAAENQCRLFFEAAVAGGIPILTSIRHTLKTNDIEKIEGIVNGTSNFILTKMRDEGAAFNRALKEAQEKGYAEAIPDKDIDGWDAYFKTVILSHWIFGTSPTWLTDKPSGIRGIDVRDLLLASEFNGRIKHVASIERDETKIEATVRPKLVLSGHSLYGVEGVNNGIHVKGSIVGSLLFQGAGAGKFPTASAVIEDLINHWTDTSEETPLSGIEFEQTRLNIQNVRTNFGAQIESKTDAWLVTGKQLALQLENQNTVTSLTNIKKRDGREALLVKGKETDVKEVMTALNDSVWIYPVCGEDTDWDQIQAVNNISAS</sequence>
<evidence type="ECO:0000256" key="5">
    <source>
        <dbReference type="ARBA" id="ARBA00013376"/>
    </source>
</evidence>
<accession>A0A323TC47</accession>
<reference evidence="14 15" key="1">
    <citation type="submission" date="2017-10" db="EMBL/GenBank/DDBJ databases">
        <title>Bacillus sp. nov., a halophilic bacterium isolated from a Keqin Lake.</title>
        <authorList>
            <person name="Wang H."/>
        </authorList>
    </citation>
    <scope>NUCLEOTIDE SEQUENCE [LARGE SCALE GENOMIC DNA]</scope>
    <source>
        <strain evidence="14 15">KQ-12</strain>
    </source>
</reference>